<evidence type="ECO:0000256" key="3">
    <source>
        <dbReference type="ARBA" id="ARBA00022801"/>
    </source>
</evidence>
<keyword evidence="5" id="KW-0067">ATP-binding</keyword>
<reference evidence="8 9" key="1">
    <citation type="submission" date="2021-05" db="EMBL/GenBank/DDBJ databases">
        <title>A Polyphasic approach of four new species of the genus Ohtaekwangia: Ohtaekwangia histidinii sp. nov., Ohtaekwangia cretensis sp. nov., Ohtaekwangia indiensis sp. nov., Ohtaekwangia reichenbachii sp. nov. from diverse environment.</title>
        <authorList>
            <person name="Octaviana S."/>
        </authorList>
    </citation>
    <scope>NUCLEOTIDE SEQUENCE [LARGE SCALE GENOMIC DNA]</scope>
    <source>
        <strain evidence="8 9">PWU37</strain>
    </source>
</reference>
<dbReference type="Proteomes" id="UP001319180">
    <property type="component" value="Unassembled WGS sequence"/>
</dbReference>
<dbReference type="AlphaFoldDB" id="A0AAP2DCK0"/>
<evidence type="ECO:0000256" key="5">
    <source>
        <dbReference type="ARBA" id="ARBA00022840"/>
    </source>
</evidence>
<feature type="domain" description="DNA2/NAM7 helicase-like C-terminal" evidence="7">
    <location>
        <begin position="414"/>
        <end position="612"/>
    </location>
</feature>
<evidence type="ECO:0000256" key="4">
    <source>
        <dbReference type="ARBA" id="ARBA00022806"/>
    </source>
</evidence>
<evidence type="ECO:0000259" key="6">
    <source>
        <dbReference type="Pfam" id="PF13086"/>
    </source>
</evidence>
<keyword evidence="3" id="KW-0378">Hydrolase</keyword>
<feature type="domain" description="DNA2/NAM7 helicase helicase" evidence="6">
    <location>
        <begin position="186"/>
        <end position="406"/>
    </location>
</feature>
<name>A0AAP2DCK0_9BACT</name>
<dbReference type="GO" id="GO:0043139">
    <property type="term" value="F:5'-3' DNA helicase activity"/>
    <property type="evidence" value="ECO:0007669"/>
    <property type="project" value="TreeGrafter"/>
</dbReference>
<dbReference type="PANTHER" id="PTHR43788:SF8">
    <property type="entry name" value="DNA-BINDING PROTEIN SMUBP-2"/>
    <property type="match status" value="1"/>
</dbReference>
<protein>
    <submittedName>
        <fullName evidence="8">AAA family ATPase</fullName>
    </submittedName>
</protein>
<dbReference type="PANTHER" id="PTHR43788">
    <property type="entry name" value="DNA2/NAM7 HELICASE FAMILY MEMBER"/>
    <property type="match status" value="1"/>
</dbReference>
<keyword evidence="4" id="KW-0347">Helicase</keyword>
<proteinExistence type="inferred from homology"/>
<sequence>MTANSQLQQTLELIQLERQADLEYYRQKVLLRSISQRTKEGTTWYPLKFHRHYIGTGERLIVEVERTNHLDQPHAFQSGKSVSVFSNASGKPEKHHVNGVVNFVRDNLMTITLNSDDIPEWIEDGLLGVDVMFDEMSYREMEFALREVMKAEDNRIAWLREVLLSDKPAGTRPLPATALATIEAPLNDSQRDALHTVLAATDVAFVHGPPGTGKTTTLVQAIVATIKEEKQVLVCAPSNAAVDLLADKLDQQGLSVLRIGHPARVTEQSLSKTLDARIAAHSQYSDLRELRKRMEQVRGKALKFKRHFGHHEREERRMLLQEAKLLKADADLLEFYIVNDLLQNSDAICCTLVGSSHPTLRGKRFQTVFIDEAGQSLEPACWIPLLRAQRAIFAGDHLQLPPTIKSAEAAKRGLARTLFEKGIARHPRQTSMLTVQYRMHEDIMQFPSRYFYHDELVAHASVRHALLRPNQAPVLFIDTAGCGYTEKQDPETLSRSNEEEAQLLIRQVEQLAEEVGAEEWVNEKITLGIITPYRAQVDYLVKLAEASTVLQPLYGLISINTVDAFQGQERDVIAISFVRSNEKSEVGFLGDIRRTNVAMTRARRKLMMIGDSATLGAHPFYSELIDFVQGKEYYKSAFEILY</sequence>
<dbReference type="CDD" id="cd18808">
    <property type="entry name" value="SF1_C_Upf1"/>
    <property type="match status" value="1"/>
</dbReference>
<keyword evidence="9" id="KW-1185">Reference proteome</keyword>
<dbReference type="Gene3D" id="3.40.50.300">
    <property type="entry name" value="P-loop containing nucleotide triphosphate hydrolases"/>
    <property type="match status" value="2"/>
</dbReference>
<dbReference type="Gene3D" id="2.40.30.270">
    <property type="match status" value="1"/>
</dbReference>
<dbReference type="InterPro" id="IPR027417">
    <property type="entry name" value="P-loop_NTPase"/>
</dbReference>
<evidence type="ECO:0000313" key="8">
    <source>
        <dbReference type="EMBL" id="MBT1688245.1"/>
    </source>
</evidence>
<dbReference type="SUPFAM" id="SSF52540">
    <property type="entry name" value="P-loop containing nucleoside triphosphate hydrolases"/>
    <property type="match status" value="1"/>
</dbReference>
<dbReference type="FunFam" id="3.40.50.300:FF:000326">
    <property type="entry name" value="P-loop containing nucleoside triphosphate hydrolase"/>
    <property type="match status" value="1"/>
</dbReference>
<comment type="similarity">
    <text evidence="1">Belongs to the DNA2/NAM7 helicase family.</text>
</comment>
<dbReference type="Pfam" id="PF13087">
    <property type="entry name" value="AAA_12"/>
    <property type="match status" value="1"/>
</dbReference>
<dbReference type="EMBL" id="JAHESC010000024">
    <property type="protein sequence ID" value="MBT1688245.1"/>
    <property type="molecule type" value="Genomic_DNA"/>
</dbReference>
<dbReference type="Pfam" id="PF13086">
    <property type="entry name" value="AAA_11"/>
    <property type="match status" value="1"/>
</dbReference>
<evidence type="ECO:0000259" key="7">
    <source>
        <dbReference type="Pfam" id="PF13087"/>
    </source>
</evidence>
<comment type="caution">
    <text evidence="8">The sequence shown here is derived from an EMBL/GenBank/DDBJ whole genome shotgun (WGS) entry which is preliminary data.</text>
</comment>
<evidence type="ECO:0000256" key="2">
    <source>
        <dbReference type="ARBA" id="ARBA00022741"/>
    </source>
</evidence>
<dbReference type="RefSeq" id="WP_254091472.1">
    <property type="nucleotide sequence ID" value="NZ_JAHESC010000024.1"/>
</dbReference>
<dbReference type="GO" id="GO:0005694">
    <property type="term" value="C:chromosome"/>
    <property type="evidence" value="ECO:0007669"/>
    <property type="project" value="UniProtKB-ARBA"/>
</dbReference>
<dbReference type="InterPro" id="IPR047187">
    <property type="entry name" value="SF1_C_Upf1"/>
</dbReference>
<dbReference type="GO" id="GO:0005524">
    <property type="term" value="F:ATP binding"/>
    <property type="evidence" value="ECO:0007669"/>
    <property type="project" value="UniProtKB-KW"/>
</dbReference>
<dbReference type="InterPro" id="IPR041677">
    <property type="entry name" value="DNA2/NAM7_AAA_11"/>
</dbReference>
<accession>A0AAP2DCK0</accession>
<evidence type="ECO:0000256" key="1">
    <source>
        <dbReference type="ARBA" id="ARBA00007913"/>
    </source>
</evidence>
<dbReference type="GO" id="GO:0016787">
    <property type="term" value="F:hydrolase activity"/>
    <property type="evidence" value="ECO:0007669"/>
    <property type="project" value="UniProtKB-KW"/>
</dbReference>
<keyword evidence="2" id="KW-0547">Nucleotide-binding</keyword>
<organism evidence="8 9">
    <name type="scientific">Dawidia soli</name>
    <dbReference type="NCBI Taxonomy" id="2782352"/>
    <lineage>
        <taxon>Bacteria</taxon>
        <taxon>Pseudomonadati</taxon>
        <taxon>Bacteroidota</taxon>
        <taxon>Cytophagia</taxon>
        <taxon>Cytophagales</taxon>
        <taxon>Chryseotaleaceae</taxon>
        <taxon>Dawidia</taxon>
    </lineage>
</organism>
<dbReference type="InterPro" id="IPR050534">
    <property type="entry name" value="Coronavir_polyprotein_1ab"/>
</dbReference>
<gene>
    <name evidence="8" type="ORF">KK078_16865</name>
</gene>
<dbReference type="InterPro" id="IPR041679">
    <property type="entry name" value="DNA2/NAM7-like_C"/>
</dbReference>
<evidence type="ECO:0000313" key="9">
    <source>
        <dbReference type="Proteomes" id="UP001319180"/>
    </source>
</evidence>